<keyword evidence="3" id="KW-1185">Reference proteome</keyword>
<comment type="caution">
    <text evidence="2">The sequence shown here is derived from an EMBL/GenBank/DDBJ whole genome shotgun (WGS) entry which is preliminary data.</text>
</comment>
<sequence length="299" mass="31450">MAITAVVLGLSGCATTKASPEPAQEIPLLTGSDGAAPAPSEWTVPPSDPLPGPASPPALPSPGALADKVDIEQAVRQVARNSAAAGVVIDRGSGARLASQNADRPFYAGSLVKLIVGVDAILRHPGDGLLRKRIATMVQVSDDEICSELWVSEGGGTAIIGRMRQRMGLRATEPPRNPGQWGDTLLTANDVVRIYDYILGDAPPVVRETILDGMANASPTGSDGFKQHFGIPSATDQPWAIKQAWTNNDRHVSLHSTGLVGAKWRYTVVLLTEHPAGRKYEAAARSVTVAAQAINPLLR</sequence>
<dbReference type="Proteomes" id="UP000763557">
    <property type="component" value="Unassembled WGS sequence"/>
</dbReference>
<feature type="compositionally biased region" description="Pro residues" evidence="1">
    <location>
        <begin position="46"/>
        <end position="60"/>
    </location>
</feature>
<evidence type="ECO:0008006" key="4">
    <source>
        <dbReference type="Google" id="ProtNLM"/>
    </source>
</evidence>
<feature type="region of interest" description="Disordered" evidence="1">
    <location>
        <begin position="16"/>
        <end position="64"/>
    </location>
</feature>
<accession>A0ABX2F4Y0</accession>
<gene>
    <name evidence="2" type="ORF">GC106_32340</name>
</gene>
<dbReference type="EMBL" id="JAAATY010000008">
    <property type="protein sequence ID" value="NRN66016.1"/>
    <property type="molecule type" value="Genomic_DNA"/>
</dbReference>
<organism evidence="2 3">
    <name type="scientific">Kibdelosporangium persicum</name>
    <dbReference type="NCBI Taxonomy" id="2698649"/>
    <lineage>
        <taxon>Bacteria</taxon>
        <taxon>Bacillati</taxon>
        <taxon>Actinomycetota</taxon>
        <taxon>Actinomycetes</taxon>
        <taxon>Pseudonocardiales</taxon>
        <taxon>Pseudonocardiaceae</taxon>
        <taxon>Kibdelosporangium</taxon>
    </lineage>
</organism>
<name>A0ABX2F4Y0_9PSEU</name>
<evidence type="ECO:0000313" key="2">
    <source>
        <dbReference type="EMBL" id="NRN66016.1"/>
    </source>
</evidence>
<reference evidence="2 3" key="1">
    <citation type="submission" date="2020-01" db="EMBL/GenBank/DDBJ databases">
        <title>Kibdelosporangium persica a novel Actinomycetes from a hot desert in Iran.</title>
        <authorList>
            <person name="Safaei N."/>
            <person name="Zaburannyi N."/>
            <person name="Mueller R."/>
            <person name="Wink J."/>
        </authorList>
    </citation>
    <scope>NUCLEOTIDE SEQUENCE [LARGE SCALE GENOMIC DNA]</scope>
    <source>
        <strain evidence="2 3">4NS15</strain>
    </source>
</reference>
<proteinExistence type="predicted"/>
<dbReference type="Gene3D" id="3.40.710.10">
    <property type="entry name" value="DD-peptidase/beta-lactamase superfamily"/>
    <property type="match status" value="1"/>
</dbReference>
<protein>
    <recommendedName>
        <fullName evidence="4">Beta-lactamase class A</fullName>
    </recommendedName>
</protein>
<dbReference type="SUPFAM" id="SSF56601">
    <property type="entry name" value="beta-lactamase/transpeptidase-like"/>
    <property type="match status" value="1"/>
</dbReference>
<dbReference type="InterPro" id="IPR012338">
    <property type="entry name" value="Beta-lactam/transpept-like"/>
</dbReference>
<evidence type="ECO:0000256" key="1">
    <source>
        <dbReference type="SAM" id="MobiDB-lite"/>
    </source>
</evidence>
<evidence type="ECO:0000313" key="3">
    <source>
        <dbReference type="Proteomes" id="UP000763557"/>
    </source>
</evidence>